<dbReference type="RefSeq" id="WP_267535310.1">
    <property type="nucleotide sequence ID" value="NZ_JAPNKA010000001.1"/>
</dbReference>
<dbReference type="Pfam" id="PF01758">
    <property type="entry name" value="SBF"/>
    <property type="match status" value="1"/>
</dbReference>
<dbReference type="PIRSF" id="PIRSF005508">
    <property type="entry name" value="Acr3"/>
    <property type="match status" value="1"/>
</dbReference>
<gene>
    <name evidence="10" type="primary">arsB</name>
    <name evidence="10" type="ORF">OV287_18240</name>
</gene>
<dbReference type="PANTHER" id="PTHR43057">
    <property type="entry name" value="ARSENITE EFFLUX TRANSPORTER"/>
    <property type="match status" value="1"/>
</dbReference>
<comment type="similarity">
    <text evidence="2 8">Belongs to the arsenical resistance-3 (ACR3) (TC 2.A.59) family.</text>
</comment>
<comment type="caution">
    <text evidence="10">The sequence shown here is derived from an EMBL/GenBank/DDBJ whole genome shotgun (WGS) entry which is preliminary data.</text>
</comment>
<evidence type="ECO:0000256" key="6">
    <source>
        <dbReference type="ARBA" id="ARBA00022989"/>
    </source>
</evidence>
<keyword evidence="4 8" id="KW-1003">Cell membrane</keyword>
<dbReference type="NCBIfam" id="TIGR00832">
    <property type="entry name" value="acr3"/>
    <property type="match status" value="1"/>
</dbReference>
<evidence type="ECO:0000256" key="8">
    <source>
        <dbReference type="PIRNR" id="PIRNR005508"/>
    </source>
</evidence>
<name>A0ABT4A5Y4_9BACT</name>
<feature type="transmembrane region" description="Helical" evidence="9">
    <location>
        <begin position="294"/>
        <end position="317"/>
    </location>
</feature>
<comment type="subcellular location">
    <subcellularLocation>
        <location evidence="1 8">Cell membrane</location>
        <topology evidence="1 8">Multi-pass membrane protein</topology>
    </subcellularLocation>
</comment>
<organism evidence="10 11">
    <name type="scientific">Archangium lansingense</name>
    <dbReference type="NCBI Taxonomy" id="2995310"/>
    <lineage>
        <taxon>Bacteria</taxon>
        <taxon>Pseudomonadati</taxon>
        <taxon>Myxococcota</taxon>
        <taxon>Myxococcia</taxon>
        <taxon>Myxococcales</taxon>
        <taxon>Cystobacterineae</taxon>
        <taxon>Archangiaceae</taxon>
        <taxon>Archangium</taxon>
    </lineage>
</organism>
<dbReference type="Gene3D" id="1.20.1530.20">
    <property type="match status" value="1"/>
</dbReference>
<dbReference type="EMBL" id="JAPNKA010000001">
    <property type="protein sequence ID" value="MCY1076419.1"/>
    <property type="molecule type" value="Genomic_DNA"/>
</dbReference>
<feature type="transmembrane region" description="Helical" evidence="9">
    <location>
        <begin position="147"/>
        <end position="171"/>
    </location>
</feature>
<proteinExistence type="inferred from homology"/>
<evidence type="ECO:0000256" key="5">
    <source>
        <dbReference type="ARBA" id="ARBA00022692"/>
    </source>
</evidence>
<dbReference type="InterPro" id="IPR004706">
    <property type="entry name" value="Arsenical-R_Acr3"/>
</dbReference>
<keyword evidence="11" id="KW-1185">Reference proteome</keyword>
<protein>
    <submittedName>
        <fullName evidence="10">ACR3 family arsenite efflux transporter</fullName>
    </submittedName>
</protein>
<evidence type="ECO:0000256" key="2">
    <source>
        <dbReference type="ARBA" id="ARBA00010110"/>
    </source>
</evidence>
<feature type="transmembrane region" description="Helical" evidence="9">
    <location>
        <begin position="231"/>
        <end position="249"/>
    </location>
</feature>
<dbReference type="InterPro" id="IPR038770">
    <property type="entry name" value="Na+/solute_symporter_sf"/>
</dbReference>
<evidence type="ECO:0000256" key="3">
    <source>
        <dbReference type="ARBA" id="ARBA00022448"/>
    </source>
</evidence>
<feature type="transmembrane region" description="Helical" evidence="9">
    <location>
        <begin position="55"/>
        <end position="76"/>
    </location>
</feature>
<dbReference type="PANTHER" id="PTHR43057:SF1">
    <property type="entry name" value="ARSENICAL-RESISTANCE PROTEIN 3"/>
    <property type="match status" value="1"/>
</dbReference>
<evidence type="ECO:0000256" key="4">
    <source>
        <dbReference type="ARBA" id="ARBA00022475"/>
    </source>
</evidence>
<feature type="transmembrane region" description="Helical" evidence="9">
    <location>
        <begin position="261"/>
        <end position="282"/>
    </location>
</feature>
<reference evidence="10 11" key="1">
    <citation type="submission" date="2022-11" db="EMBL/GenBank/DDBJ databases">
        <title>Minimal conservation of predation-associated metabolite biosynthetic gene clusters underscores biosynthetic potential of Myxococcota including descriptions for ten novel species: Archangium lansinium sp. nov., Myxococcus landrumus sp. nov., Nannocystis bai.</title>
        <authorList>
            <person name="Ahearne A."/>
            <person name="Stevens C."/>
            <person name="Phillips K."/>
        </authorList>
    </citation>
    <scope>NUCLEOTIDE SEQUENCE [LARGE SCALE GENOMIC DNA]</scope>
    <source>
        <strain evidence="10 11">MIWBW</strain>
    </source>
</reference>
<keyword evidence="7 8" id="KW-0472">Membrane</keyword>
<evidence type="ECO:0000313" key="11">
    <source>
        <dbReference type="Proteomes" id="UP001207654"/>
    </source>
</evidence>
<keyword evidence="6 8" id="KW-1133">Transmembrane helix</keyword>
<dbReference type="InterPro" id="IPR002657">
    <property type="entry name" value="BilAc:Na_symport/Acr3"/>
</dbReference>
<keyword evidence="3 8" id="KW-0813">Transport</keyword>
<feature type="transmembrane region" description="Helical" evidence="9">
    <location>
        <begin position="191"/>
        <end position="210"/>
    </location>
</feature>
<keyword evidence="5 8" id="KW-0812">Transmembrane</keyword>
<feature type="transmembrane region" description="Helical" evidence="9">
    <location>
        <begin position="88"/>
        <end position="112"/>
    </location>
</feature>
<sequence length="376" mass="41052">MTTAAATSDSVVGKLSFIDRLLPVWIFAAMALGIGLGRAFPDLGARLDTVKLDTVSLPIALGLLWMMYPVLAKVRYGELGRLRSRGRLFGVSLLLNWVVGPLLMFALAWMLLPDLPHYRTGLILIGLARCIAMVLVWNMLACGSNELAAVLVALNSVFQILFYSVLGWFFITVVPGWLGAEGTAFDVSMWSIAKSVLIFLGVPLVAGALTRIGLTRLKGEAWYETKFLPRLAPTALLGLLYTIVLMFAMQGEKITRLPLDVVRISLPLLLYFILMFASAFFLSRKLGFSYEETASLSFTAAGNNFELAIAVAVGVFGMASGEALAGVVGPLIEVPALIALVYLSLWLRRRLFPEAESTLLPRRFSDSKQAPTQERA</sequence>
<dbReference type="Proteomes" id="UP001207654">
    <property type="component" value="Unassembled WGS sequence"/>
</dbReference>
<evidence type="ECO:0000256" key="1">
    <source>
        <dbReference type="ARBA" id="ARBA00004651"/>
    </source>
</evidence>
<evidence type="ECO:0000256" key="9">
    <source>
        <dbReference type="SAM" id="Phobius"/>
    </source>
</evidence>
<evidence type="ECO:0000256" key="7">
    <source>
        <dbReference type="ARBA" id="ARBA00023136"/>
    </source>
</evidence>
<accession>A0ABT4A5Y4</accession>
<feature type="transmembrane region" description="Helical" evidence="9">
    <location>
        <begin position="323"/>
        <end position="347"/>
    </location>
</feature>
<feature type="transmembrane region" description="Helical" evidence="9">
    <location>
        <begin position="118"/>
        <end position="140"/>
    </location>
</feature>
<feature type="transmembrane region" description="Helical" evidence="9">
    <location>
        <begin position="21"/>
        <end position="40"/>
    </location>
</feature>
<evidence type="ECO:0000313" key="10">
    <source>
        <dbReference type="EMBL" id="MCY1076419.1"/>
    </source>
</evidence>